<evidence type="ECO:0000256" key="4">
    <source>
        <dbReference type="ARBA" id="ARBA00022764"/>
    </source>
</evidence>
<name>D3T1E3_NATMM</name>
<evidence type="ECO:0000256" key="2">
    <source>
        <dbReference type="ARBA" id="ARBA00022448"/>
    </source>
</evidence>
<evidence type="ECO:0000256" key="3">
    <source>
        <dbReference type="ARBA" id="ARBA00022729"/>
    </source>
</evidence>
<dbReference type="SUPFAM" id="SSF53850">
    <property type="entry name" value="Periplasmic binding protein-like II"/>
    <property type="match status" value="1"/>
</dbReference>
<evidence type="ECO:0000256" key="1">
    <source>
        <dbReference type="ARBA" id="ARBA00004418"/>
    </source>
</evidence>
<gene>
    <name evidence="5" type="ordered locus">Nmag_3861</name>
</gene>
<dbReference type="GO" id="GO:0019808">
    <property type="term" value="F:polyamine binding"/>
    <property type="evidence" value="ECO:0007669"/>
    <property type="project" value="InterPro"/>
</dbReference>
<reference evidence="6" key="1">
    <citation type="submission" date="2010-02" db="EMBL/GenBank/DDBJ databases">
        <title>Complete sequence of plasmid 1 of Natrialba magadii ATCC 43099.</title>
        <authorList>
            <consortium name="US DOE Joint Genome Institute"/>
            <person name="Lucas S."/>
            <person name="Copeland A."/>
            <person name="Lapidus A."/>
            <person name="Cheng J.-F."/>
            <person name="Bruce D."/>
            <person name="Goodwin L."/>
            <person name="Pitluck S."/>
            <person name="Davenport K."/>
            <person name="Saunders E."/>
            <person name="Detter J.C."/>
            <person name="Han C."/>
            <person name="Tapia R."/>
            <person name="Land M."/>
            <person name="Hauser L."/>
            <person name="Kyrpides N."/>
            <person name="Mikhailova N."/>
            <person name="De Castro R.E."/>
            <person name="Maupin-Furlow J.A."/>
            <person name="Woyke T."/>
        </authorList>
    </citation>
    <scope>NUCLEOTIDE SEQUENCE [LARGE SCALE GENOMIC DNA]</scope>
    <source>
        <strain evidence="6">ATCC 43099 / DSM 3394 / CCM 3739 / CIP 104546 / IAM 13178 / JCM 8861 / NBRC 102185 / NCIMB 2190 / MS3</strain>
        <plasmid evidence="6">pNMAG01</plasmid>
    </source>
</reference>
<organism evidence="5 6">
    <name type="scientific">Natrialba magadii (strain ATCC 43099 / DSM 3394 / CCM 3739 / CIP 104546 / IAM 13178 / JCM 8861 / NBRC 102185 / NCIMB 2190 / MS3)</name>
    <name type="common">Natronobacterium magadii</name>
    <dbReference type="NCBI Taxonomy" id="547559"/>
    <lineage>
        <taxon>Archaea</taxon>
        <taxon>Methanobacteriati</taxon>
        <taxon>Methanobacteriota</taxon>
        <taxon>Stenosarchaea group</taxon>
        <taxon>Halobacteria</taxon>
        <taxon>Halobacteriales</taxon>
        <taxon>Natrialbaceae</taxon>
        <taxon>Natrialba</taxon>
    </lineage>
</organism>
<dbReference type="EMBL" id="CP001933">
    <property type="protein sequence ID" value="ADD07402.1"/>
    <property type="molecule type" value="Genomic_DNA"/>
</dbReference>
<dbReference type="AlphaFoldDB" id="D3T1E3"/>
<dbReference type="InterPro" id="IPR006059">
    <property type="entry name" value="SBP"/>
</dbReference>
<accession>D3T1E3</accession>
<dbReference type="PANTHER" id="PTHR30222">
    <property type="entry name" value="SPERMIDINE/PUTRESCINE-BINDING PERIPLASMIC PROTEIN"/>
    <property type="match status" value="1"/>
</dbReference>
<sequence length="392" mass="44947">MWCEQITKSMVERNISRRTVLKTTVAGGAAAAAGCLGGGDDREYVRPIDVDLDDVEPENEINMWNWFYDFRDWTVEEFSAEYGIESSSSTGYSSAAEWYSRLEAGNHAIDHVGSTGNYTVRSVENDFFEPLPVDQFEGWEALPDFLQDTMHDYAGKDGEVYAMPQSLLLYPTLTYNEDHFSSPPDSWGVLWDEEYAGDICMWDEAQYPCQIAALYTDQDPFDPDDLDEIQEVLEQQIDLNETLWDEYNHARGLFVNEDVVVGPLLDGQTYLARFEDEAPINYTIPEEGGLYQLDDMAIPTDCPNPRAATLLMDWVTQPDNLKNIFHESGYPPAIDHDDFEELYAEDLEEGTITEEEIEFFRWGELEDRLMFAEPLGDDLLQTYDQIWTEVKN</sequence>
<comment type="subcellular location">
    <subcellularLocation>
        <location evidence="1">Periplasm</location>
    </subcellularLocation>
</comment>
<evidence type="ECO:0000313" key="6">
    <source>
        <dbReference type="Proteomes" id="UP000001879"/>
    </source>
</evidence>
<keyword evidence="4" id="KW-0574">Periplasm</keyword>
<dbReference type="GO" id="GO:0015846">
    <property type="term" value="P:polyamine transport"/>
    <property type="evidence" value="ECO:0007669"/>
    <property type="project" value="InterPro"/>
</dbReference>
<keyword evidence="3" id="KW-0732">Signal</keyword>
<dbReference type="Pfam" id="PF13416">
    <property type="entry name" value="SBP_bac_8"/>
    <property type="match status" value="1"/>
</dbReference>
<keyword evidence="2" id="KW-0813">Transport</keyword>
<keyword evidence="6" id="KW-1185">Reference proteome</keyword>
<dbReference type="Proteomes" id="UP000001879">
    <property type="component" value="Plasmid pNMAG01"/>
</dbReference>
<dbReference type="InterPro" id="IPR001188">
    <property type="entry name" value="Sperm_putr-bd"/>
</dbReference>
<keyword evidence="5" id="KW-0614">Plasmid</keyword>
<dbReference type="Gene3D" id="3.40.190.10">
    <property type="entry name" value="Periplasmic binding protein-like II"/>
    <property type="match status" value="2"/>
</dbReference>
<dbReference type="PRINTS" id="PR00909">
    <property type="entry name" value="SPERMDNBNDNG"/>
</dbReference>
<evidence type="ECO:0000313" key="5">
    <source>
        <dbReference type="EMBL" id="ADD07402.1"/>
    </source>
</evidence>
<dbReference type="GO" id="GO:0042597">
    <property type="term" value="C:periplasmic space"/>
    <property type="evidence" value="ECO:0007669"/>
    <property type="project" value="UniProtKB-SubCell"/>
</dbReference>
<dbReference type="HOGENOM" id="CLU_728851_0_0_2"/>
<dbReference type="KEGG" id="nmg:Nmag_3861"/>
<dbReference type="PANTHER" id="PTHR30222:SF2">
    <property type="entry name" value="ABC TRANSPORTER SUBSTRATE-BINDING PROTEIN"/>
    <property type="match status" value="1"/>
</dbReference>
<protein>
    <submittedName>
        <fullName evidence="5">ABC-type transport system periplasmic substrate-binding protein (Probable substrate spermidine/putrescine)</fullName>
    </submittedName>
</protein>
<reference evidence="5 6" key="2">
    <citation type="journal article" date="2012" name="BMC Genomics">
        <title>A comparative genomics perspective on the genetic content of the alkaliphilic haloarchaeon Natrialba magadii ATCC 43099T.</title>
        <authorList>
            <person name="Siddaramappa S."/>
            <person name="Challacombe J.F."/>
            <person name="Decastro R.E."/>
            <person name="Pfeiffer F."/>
            <person name="Sastre D.E."/>
            <person name="Gimenez M.I."/>
            <person name="Paggi R.A."/>
            <person name="Detter J.C."/>
            <person name="Davenport K.W."/>
            <person name="Goodwin L.A."/>
            <person name="Kyrpides N."/>
            <person name="Tapia R."/>
            <person name="Pitluck S."/>
            <person name="Lucas S."/>
            <person name="Woyke T."/>
            <person name="Maupin-Furlow J.A."/>
        </authorList>
    </citation>
    <scope>NUCLEOTIDE SEQUENCE [LARGE SCALE GENOMIC DNA]</scope>
    <source>
        <strain evidence="6">ATCC 43099 / DSM 3394 / CCM 3739 / CIP 104546 / IAM 13178 / JCM 8861 / NBRC 102185 / NCIMB 2190 / MS3</strain>
    </source>
</reference>
<proteinExistence type="predicted"/>
<geneLocation type="plasmid" evidence="5 6">
    <name>pNMAG01</name>
</geneLocation>